<sequence length="148" mass="14299">MLGGALAGGIMGGSFKSMLVGGLTGAMFGAVGDAWGAGTFGNIAGHAAVGCASSSLSGGDCGSGALAAGVAAYGSANMPSALKGNLAYEIAFASAFGGIASVAGGGNFANGTVTAAFGYLFNELQHQNPAKAAAQKSFRRRTFDAFRS</sequence>
<dbReference type="EMBL" id="JBHTBU010000001">
    <property type="protein sequence ID" value="MFC7286538.1"/>
    <property type="molecule type" value="Genomic_DNA"/>
</dbReference>
<proteinExistence type="predicted"/>
<evidence type="ECO:0000313" key="2">
    <source>
        <dbReference type="Proteomes" id="UP001596542"/>
    </source>
</evidence>
<gene>
    <name evidence="1" type="ORF">ACFQPC_00680</name>
</gene>
<evidence type="ECO:0000313" key="1">
    <source>
        <dbReference type="EMBL" id="MFC7286538.1"/>
    </source>
</evidence>
<dbReference type="Proteomes" id="UP001596542">
    <property type="component" value="Unassembled WGS sequence"/>
</dbReference>
<name>A0ABW2I6A3_9BURK</name>
<dbReference type="RefSeq" id="WP_382269743.1">
    <property type="nucleotide sequence ID" value="NZ_JBHTBU010000001.1"/>
</dbReference>
<accession>A0ABW2I6A3</accession>
<organism evidence="1 2">
    <name type="scientific">Herminiimonas glaciei</name>
    <dbReference type="NCBI Taxonomy" id="523788"/>
    <lineage>
        <taxon>Bacteria</taxon>
        <taxon>Pseudomonadati</taxon>
        <taxon>Pseudomonadota</taxon>
        <taxon>Betaproteobacteria</taxon>
        <taxon>Burkholderiales</taxon>
        <taxon>Oxalobacteraceae</taxon>
        <taxon>Herminiimonas</taxon>
    </lineage>
</organism>
<protein>
    <submittedName>
        <fullName evidence="1">Uncharacterized protein</fullName>
    </submittedName>
</protein>
<reference evidence="2" key="1">
    <citation type="journal article" date="2019" name="Int. J. Syst. Evol. Microbiol.">
        <title>The Global Catalogue of Microorganisms (GCM) 10K type strain sequencing project: providing services to taxonomists for standard genome sequencing and annotation.</title>
        <authorList>
            <consortium name="The Broad Institute Genomics Platform"/>
            <consortium name="The Broad Institute Genome Sequencing Center for Infectious Disease"/>
            <person name="Wu L."/>
            <person name="Ma J."/>
        </authorList>
    </citation>
    <scope>NUCLEOTIDE SEQUENCE [LARGE SCALE GENOMIC DNA]</scope>
    <source>
        <strain evidence="2">KACC 12508</strain>
    </source>
</reference>
<comment type="caution">
    <text evidence="1">The sequence shown here is derived from an EMBL/GenBank/DDBJ whole genome shotgun (WGS) entry which is preliminary data.</text>
</comment>
<keyword evidence="2" id="KW-1185">Reference proteome</keyword>